<dbReference type="PANTHER" id="PTHR34220">
    <property type="entry name" value="SENSOR HISTIDINE KINASE YPDA"/>
    <property type="match status" value="1"/>
</dbReference>
<evidence type="ECO:0000259" key="2">
    <source>
        <dbReference type="Pfam" id="PF06580"/>
    </source>
</evidence>
<feature type="transmembrane region" description="Helical" evidence="1">
    <location>
        <begin position="133"/>
        <end position="152"/>
    </location>
</feature>
<reference evidence="3 4" key="1">
    <citation type="submission" date="2016-10" db="EMBL/GenBank/DDBJ databases">
        <authorList>
            <person name="de Groot N.N."/>
        </authorList>
    </citation>
    <scope>NUCLEOTIDE SEQUENCE [LARGE SCALE GENOMIC DNA]</scope>
    <source>
        <strain evidence="3 4">DSM 527</strain>
    </source>
</reference>
<feature type="transmembrane region" description="Helical" evidence="1">
    <location>
        <begin position="261"/>
        <end position="287"/>
    </location>
</feature>
<protein>
    <submittedName>
        <fullName evidence="3">Histidine kinase</fullName>
    </submittedName>
</protein>
<dbReference type="SUPFAM" id="SSF55874">
    <property type="entry name" value="ATPase domain of HSP90 chaperone/DNA topoisomerase II/histidine kinase"/>
    <property type="match status" value="1"/>
</dbReference>
<dbReference type="GO" id="GO:0016020">
    <property type="term" value="C:membrane"/>
    <property type="evidence" value="ECO:0007669"/>
    <property type="project" value="InterPro"/>
</dbReference>
<accession>A0A1G7HHN2</accession>
<name>A0A1G7HHN2_CHIFI</name>
<evidence type="ECO:0000256" key="1">
    <source>
        <dbReference type="SAM" id="Phobius"/>
    </source>
</evidence>
<feature type="transmembrane region" description="Helical" evidence="1">
    <location>
        <begin position="7"/>
        <end position="25"/>
    </location>
</feature>
<dbReference type="GO" id="GO:0000155">
    <property type="term" value="F:phosphorelay sensor kinase activity"/>
    <property type="evidence" value="ECO:0007669"/>
    <property type="project" value="InterPro"/>
</dbReference>
<dbReference type="AlphaFoldDB" id="A0A1G7HHN2"/>
<dbReference type="Pfam" id="PF06580">
    <property type="entry name" value="His_kinase"/>
    <property type="match status" value="1"/>
</dbReference>
<organism evidence="3 4">
    <name type="scientific">Chitinophaga filiformis</name>
    <name type="common">Myxococcus filiformis</name>
    <name type="synonym">Flexibacter filiformis</name>
    <dbReference type="NCBI Taxonomy" id="104663"/>
    <lineage>
        <taxon>Bacteria</taxon>
        <taxon>Pseudomonadati</taxon>
        <taxon>Bacteroidota</taxon>
        <taxon>Chitinophagia</taxon>
        <taxon>Chitinophagales</taxon>
        <taxon>Chitinophagaceae</taxon>
        <taxon>Chitinophaga</taxon>
    </lineage>
</organism>
<dbReference type="InterPro" id="IPR036890">
    <property type="entry name" value="HATPase_C_sf"/>
</dbReference>
<feature type="domain" description="Signal transduction histidine kinase internal region" evidence="2">
    <location>
        <begin position="311"/>
        <end position="386"/>
    </location>
</feature>
<keyword evidence="3" id="KW-0808">Transferase</keyword>
<sequence>MNQLRKTELGVATGLFLLIIFSLLYKSVSYNVFDLQHEYGYKFARYDQVFDYYKHYLLPLLAHITVVYLAFLSVNTWIIPSFFESGRWKIGVPLLLITCGVVFLTILIASTWYNGYLFGVYKTVRGVHMHCAKSAFIITIFYATLYALYYAVRYLYFQQLHPKIVKKPWFNQVIVELITMLLLIAAITLILPGRRTMEKGVFMFFVGLYFGSTYLILQYRLLPRYRLHQNMRILIRDTAFVCLTVLGLLPLFWIMDHHVEPPALLAFCFSLYAGALLLILPLSIWIFSMRQSRNNTILGLRKALDKSETGLDFLRWQINPHFLFNALNTLYGTALMEKASSTSEGIQKLGDMMRFMLHDNLLERISLTKEIAYLENYIALQRLRVQGTSDIQIEVNINDTHCEHEIAPMLLIPFVENAFKHGISLRSRSRITISLSCAPDKIYFDVYNTVHANRAVEVEKDSMGIGLHNVRQRLALLYPNKHELNIRETATEYFVHLTIEIV</sequence>
<dbReference type="PANTHER" id="PTHR34220:SF7">
    <property type="entry name" value="SENSOR HISTIDINE KINASE YPDA"/>
    <property type="match status" value="1"/>
</dbReference>
<keyword evidence="3" id="KW-0418">Kinase</keyword>
<keyword evidence="1" id="KW-0472">Membrane</keyword>
<evidence type="ECO:0000313" key="4">
    <source>
        <dbReference type="Proteomes" id="UP000199045"/>
    </source>
</evidence>
<dbReference type="EMBL" id="FNBN01000001">
    <property type="protein sequence ID" value="SDE99823.1"/>
    <property type="molecule type" value="Genomic_DNA"/>
</dbReference>
<feature type="transmembrane region" description="Helical" evidence="1">
    <location>
        <begin position="56"/>
        <end position="78"/>
    </location>
</feature>
<proteinExistence type="predicted"/>
<dbReference type="RefSeq" id="WP_089828617.1">
    <property type="nucleotide sequence ID" value="NZ_FNBN01000001.1"/>
</dbReference>
<keyword evidence="1" id="KW-1133">Transmembrane helix</keyword>
<dbReference type="Gene3D" id="3.30.565.10">
    <property type="entry name" value="Histidine kinase-like ATPase, C-terminal domain"/>
    <property type="match status" value="1"/>
</dbReference>
<dbReference type="Proteomes" id="UP000199045">
    <property type="component" value="Unassembled WGS sequence"/>
</dbReference>
<keyword evidence="1" id="KW-0812">Transmembrane</keyword>
<dbReference type="InterPro" id="IPR050640">
    <property type="entry name" value="Bact_2-comp_sensor_kinase"/>
</dbReference>
<evidence type="ECO:0000313" key="3">
    <source>
        <dbReference type="EMBL" id="SDE99823.1"/>
    </source>
</evidence>
<feature type="transmembrane region" description="Helical" evidence="1">
    <location>
        <begin position="203"/>
        <end position="222"/>
    </location>
</feature>
<dbReference type="STRING" id="104663.SAMN04488121_101470"/>
<feature type="transmembrane region" description="Helical" evidence="1">
    <location>
        <begin position="234"/>
        <end position="255"/>
    </location>
</feature>
<feature type="transmembrane region" description="Helical" evidence="1">
    <location>
        <begin position="173"/>
        <end position="191"/>
    </location>
</feature>
<feature type="transmembrane region" description="Helical" evidence="1">
    <location>
        <begin position="90"/>
        <end position="113"/>
    </location>
</feature>
<dbReference type="OrthoDB" id="9792992at2"/>
<gene>
    <name evidence="3" type="ORF">SAMN04488121_101470</name>
</gene>
<dbReference type="InterPro" id="IPR010559">
    <property type="entry name" value="Sig_transdc_His_kin_internal"/>
</dbReference>